<dbReference type="PROSITE" id="PS00170">
    <property type="entry name" value="CSA_PPIASE_1"/>
    <property type="match status" value="1"/>
</dbReference>
<comment type="catalytic activity">
    <reaction evidence="3">
        <text>[protein]-peptidylproline (omega=180) = [protein]-peptidylproline (omega=0)</text>
        <dbReference type="Rhea" id="RHEA:16237"/>
        <dbReference type="Rhea" id="RHEA-COMP:10747"/>
        <dbReference type="Rhea" id="RHEA-COMP:10748"/>
        <dbReference type="ChEBI" id="CHEBI:83833"/>
        <dbReference type="ChEBI" id="CHEBI:83834"/>
        <dbReference type="EC" id="5.2.1.8"/>
    </reaction>
</comment>
<evidence type="ECO:0000256" key="2">
    <source>
        <dbReference type="ARBA" id="ARBA00023235"/>
    </source>
</evidence>
<dbReference type="CDD" id="cd01920">
    <property type="entry name" value="cyclophilin_EcCYP_like"/>
    <property type="match status" value="1"/>
</dbReference>
<dbReference type="InterPro" id="IPR020892">
    <property type="entry name" value="Cyclophilin-type_PPIase_CS"/>
</dbReference>
<protein>
    <recommendedName>
        <fullName evidence="3">Peptidyl-prolyl cis-trans isomerase</fullName>
        <shortName evidence="3">PPIase</shortName>
        <ecNumber evidence="3">5.2.1.8</ecNumber>
    </recommendedName>
</protein>
<evidence type="ECO:0000313" key="6">
    <source>
        <dbReference type="Proteomes" id="UP001174909"/>
    </source>
</evidence>
<dbReference type="PANTHER" id="PTHR43246">
    <property type="entry name" value="PEPTIDYL-PROLYL CIS-TRANS ISOMERASE CYP38, CHLOROPLASTIC"/>
    <property type="match status" value="1"/>
</dbReference>
<dbReference type="AlphaFoldDB" id="A0AA35RNX0"/>
<dbReference type="EC" id="5.2.1.8" evidence="3"/>
<comment type="similarity">
    <text evidence="3">Belongs to the cyclophilin-type PPIase family.</text>
</comment>
<reference evidence="5" key="1">
    <citation type="submission" date="2023-03" db="EMBL/GenBank/DDBJ databases">
        <authorList>
            <person name="Steffen K."/>
            <person name="Cardenas P."/>
        </authorList>
    </citation>
    <scope>NUCLEOTIDE SEQUENCE</scope>
</reference>
<dbReference type="InterPro" id="IPR024936">
    <property type="entry name" value="Cyclophilin-type_PPIase"/>
</dbReference>
<dbReference type="Pfam" id="PF00160">
    <property type="entry name" value="Pro_isomerase"/>
    <property type="match status" value="1"/>
</dbReference>
<proteinExistence type="inferred from homology"/>
<dbReference type="InterPro" id="IPR002130">
    <property type="entry name" value="Cyclophilin-type_PPIase_dom"/>
</dbReference>
<dbReference type="GO" id="GO:0006457">
    <property type="term" value="P:protein folding"/>
    <property type="evidence" value="ECO:0007669"/>
    <property type="project" value="InterPro"/>
</dbReference>
<gene>
    <name evidence="5" type="ORF">GBAR_LOCUS8652</name>
</gene>
<evidence type="ECO:0000256" key="3">
    <source>
        <dbReference type="RuleBase" id="RU363019"/>
    </source>
</evidence>
<dbReference type="Proteomes" id="UP001174909">
    <property type="component" value="Unassembled WGS sequence"/>
</dbReference>
<accession>A0AA35RNX0</accession>
<name>A0AA35RNX0_GEOBA</name>
<keyword evidence="1 3" id="KW-0697">Rotamase</keyword>
<dbReference type="InterPro" id="IPR044665">
    <property type="entry name" value="E_coli_cyclophilin_A-like"/>
</dbReference>
<dbReference type="InterPro" id="IPR029000">
    <property type="entry name" value="Cyclophilin-like_dom_sf"/>
</dbReference>
<organism evidence="5 6">
    <name type="scientific">Geodia barretti</name>
    <name type="common">Barrett's horny sponge</name>
    <dbReference type="NCBI Taxonomy" id="519541"/>
    <lineage>
        <taxon>Eukaryota</taxon>
        <taxon>Metazoa</taxon>
        <taxon>Porifera</taxon>
        <taxon>Demospongiae</taxon>
        <taxon>Heteroscleromorpha</taxon>
        <taxon>Tetractinellida</taxon>
        <taxon>Astrophorina</taxon>
        <taxon>Geodiidae</taxon>
        <taxon>Geodia</taxon>
    </lineage>
</organism>
<feature type="domain" description="PPIase cyclophilin-type" evidence="4">
    <location>
        <begin position="1"/>
        <end position="152"/>
    </location>
</feature>
<sequence length="157" mass="17222">MGDITIELMSEEAPISAKNFLDYVDAGFFDDTIFHRVIPGFMIQGGGFTEDMNQKPTQAPIKNEADNGVKNTRGTLSMARTSDINSATTQFFINLKDNEFLDHGTRDFGYAVFARVVEGMDVVDKIAGVQTGNRGSHSDVPKEAVVTTTARRKQPAQ</sequence>
<dbReference type="PRINTS" id="PR00153">
    <property type="entry name" value="CSAPPISMRASE"/>
</dbReference>
<dbReference type="PIRSF" id="PIRSF001467">
    <property type="entry name" value="Peptidylpro_ismrse"/>
    <property type="match status" value="1"/>
</dbReference>
<dbReference type="PROSITE" id="PS50072">
    <property type="entry name" value="CSA_PPIASE_2"/>
    <property type="match status" value="1"/>
</dbReference>
<keyword evidence="6" id="KW-1185">Reference proteome</keyword>
<dbReference type="SUPFAM" id="SSF50891">
    <property type="entry name" value="Cyclophilin-like"/>
    <property type="match status" value="1"/>
</dbReference>
<dbReference type="GO" id="GO:0003755">
    <property type="term" value="F:peptidyl-prolyl cis-trans isomerase activity"/>
    <property type="evidence" value="ECO:0007669"/>
    <property type="project" value="UniProtKB-UniRule"/>
</dbReference>
<keyword evidence="2 3" id="KW-0413">Isomerase</keyword>
<evidence type="ECO:0000259" key="4">
    <source>
        <dbReference type="PROSITE" id="PS50072"/>
    </source>
</evidence>
<dbReference type="EMBL" id="CASHTH010001286">
    <property type="protein sequence ID" value="CAI8013701.1"/>
    <property type="molecule type" value="Genomic_DNA"/>
</dbReference>
<evidence type="ECO:0000256" key="1">
    <source>
        <dbReference type="ARBA" id="ARBA00023110"/>
    </source>
</evidence>
<evidence type="ECO:0000313" key="5">
    <source>
        <dbReference type="EMBL" id="CAI8013701.1"/>
    </source>
</evidence>
<comment type="function">
    <text evidence="3">PPIases accelerate the folding of proteins. It catalyzes the cis-trans isomerization of proline imidic peptide bonds in oligopeptides.</text>
</comment>
<dbReference type="Gene3D" id="2.40.100.10">
    <property type="entry name" value="Cyclophilin-like"/>
    <property type="match status" value="1"/>
</dbReference>
<comment type="caution">
    <text evidence="5">The sequence shown here is derived from an EMBL/GenBank/DDBJ whole genome shotgun (WGS) entry which is preliminary data.</text>
</comment>